<dbReference type="GeneID" id="36517370"/>
<comment type="caution">
    <text evidence="1">The sequence shown here is derived from an EMBL/GenBank/DDBJ whole genome shotgun (WGS) entry which is preliminary data.</text>
</comment>
<dbReference type="Proteomes" id="UP000238350">
    <property type="component" value="Unassembled WGS sequence"/>
</dbReference>
<gene>
    <name evidence="1" type="ORF">B9G98_03622</name>
</gene>
<proteinExistence type="predicted"/>
<sequence length="405" mass="46326">MGVAGLASSLEKLATVCPISSVNNAILYIDGLNLVGGISAISQMKESTKADFRKRAVKAVQAKMRPIKQLPWKKIYMVFDAYYPIEKVKTKITRKRQAIWKKPHLSAMSEILRYLIDEETSIELIFSGLEGEAAIVQHIYENQQDRTSKRFILSDDSDIYTFDLPLKRLIFGVSTDQIVHGNIRSIKVLQFGKVWDSIPSNRRIKLPLDYIPESVFNPTLPIRNKVQCLNLISSHNKLIEFKSPFVTPELTGTHELGLFYRKAKYRLIADEFFHGRDFTIIEYIEKDFDIVETTVQKATEEEFAQVIEDLMTLPIETLVYNELKRVQKDLGFSNKEINSVYAFLADLIRGKCTTGMAPSFRTFQAKALLEALLAAISSLVSFAQIDRDIRRFVQISEFELCKYIV</sequence>
<evidence type="ECO:0000313" key="2">
    <source>
        <dbReference type="Proteomes" id="UP000238350"/>
    </source>
</evidence>
<dbReference type="EMBL" id="NDIQ01000022">
    <property type="protein sequence ID" value="PRT56002.1"/>
    <property type="molecule type" value="Genomic_DNA"/>
</dbReference>
<accession>A0A2T0FLZ3</accession>
<name>A0A2T0FLZ3_9ASCO</name>
<dbReference type="InterPro" id="IPR029060">
    <property type="entry name" value="PIN-like_dom_sf"/>
</dbReference>
<dbReference type="Gene3D" id="3.40.50.1010">
    <property type="entry name" value="5'-nuclease"/>
    <property type="match status" value="1"/>
</dbReference>
<dbReference type="SUPFAM" id="SSF88723">
    <property type="entry name" value="PIN domain-like"/>
    <property type="match status" value="1"/>
</dbReference>
<keyword evidence="2" id="KW-1185">Reference proteome</keyword>
<evidence type="ECO:0000313" key="1">
    <source>
        <dbReference type="EMBL" id="PRT56002.1"/>
    </source>
</evidence>
<protein>
    <submittedName>
        <fullName evidence="1">Uncharacterized protein</fullName>
    </submittedName>
</protein>
<organism evidence="1 2">
    <name type="scientific">Wickerhamiella sorbophila</name>
    <dbReference type="NCBI Taxonomy" id="45607"/>
    <lineage>
        <taxon>Eukaryota</taxon>
        <taxon>Fungi</taxon>
        <taxon>Dikarya</taxon>
        <taxon>Ascomycota</taxon>
        <taxon>Saccharomycotina</taxon>
        <taxon>Dipodascomycetes</taxon>
        <taxon>Dipodascales</taxon>
        <taxon>Trichomonascaceae</taxon>
        <taxon>Wickerhamiella</taxon>
    </lineage>
</organism>
<reference evidence="1 2" key="1">
    <citation type="submission" date="2017-04" db="EMBL/GenBank/DDBJ databases">
        <title>Genome sequencing of [Candida] sorbophila.</title>
        <authorList>
            <person name="Ahn J.O."/>
        </authorList>
    </citation>
    <scope>NUCLEOTIDE SEQUENCE [LARGE SCALE GENOMIC DNA]</scope>
    <source>
        <strain evidence="1 2">DS02</strain>
    </source>
</reference>
<dbReference type="RefSeq" id="XP_024665947.1">
    <property type="nucleotide sequence ID" value="XM_024810179.1"/>
</dbReference>
<dbReference type="AlphaFoldDB" id="A0A2T0FLZ3"/>
<dbReference type="OrthoDB" id="4092488at2759"/>